<dbReference type="SMART" id="SM01003">
    <property type="entry name" value="AlaDh_PNT_N"/>
    <property type="match status" value="1"/>
</dbReference>
<evidence type="ECO:0000259" key="8">
    <source>
        <dbReference type="SMART" id="SM01003"/>
    </source>
</evidence>
<dbReference type="SUPFAM" id="SSF51735">
    <property type="entry name" value="NAD(P)-binding Rossmann-fold domains"/>
    <property type="match status" value="1"/>
</dbReference>
<feature type="domain" description="Alanine dehydrogenase/pyridine nucleotide transhydrogenase NAD(H)-binding" evidence="7">
    <location>
        <begin position="202"/>
        <end position="396"/>
    </location>
</feature>
<gene>
    <name evidence="9" type="primary">AASS</name>
    <name evidence="9" type="ORF">Tcan_18345</name>
</gene>
<dbReference type="UniPathway" id="UPA00868">
    <property type="reaction ID" value="UER00835"/>
</dbReference>
<evidence type="ECO:0000256" key="6">
    <source>
        <dbReference type="ARBA" id="ARBA00025744"/>
    </source>
</evidence>
<proteinExistence type="inferred from homology"/>
<evidence type="ECO:0000256" key="3">
    <source>
        <dbReference type="ARBA" id="ARBA00005624"/>
    </source>
</evidence>
<dbReference type="InterPro" id="IPR007698">
    <property type="entry name" value="AlaDH/PNT_NAD(H)-bd"/>
</dbReference>
<comment type="similarity">
    <text evidence="3">In the N-terminal section; belongs to the AlaDH/PNT family.</text>
</comment>
<dbReference type="Pfam" id="PF05222">
    <property type="entry name" value="AlaDh_PNT_N"/>
    <property type="match status" value="1"/>
</dbReference>
<keyword evidence="10" id="KW-1185">Reference proteome</keyword>
<evidence type="ECO:0000256" key="2">
    <source>
        <dbReference type="ARBA" id="ARBA00004720"/>
    </source>
</evidence>
<evidence type="ECO:0000256" key="5">
    <source>
        <dbReference type="ARBA" id="ARBA00023268"/>
    </source>
</evidence>
<evidence type="ECO:0000256" key="1">
    <source>
        <dbReference type="ARBA" id="ARBA00004682"/>
    </source>
</evidence>
<dbReference type="Gene3D" id="3.40.50.720">
    <property type="entry name" value="NAD(P)-binding Rossmann-like Domain"/>
    <property type="match status" value="2"/>
</dbReference>
<evidence type="ECO:0000256" key="4">
    <source>
        <dbReference type="ARBA" id="ARBA00023002"/>
    </source>
</evidence>
<protein>
    <submittedName>
        <fullName evidence="9">Alpha-aminoadipic semialdehyde synthase, mitochondrial</fullName>
    </submittedName>
</protein>
<reference evidence="9 10" key="1">
    <citation type="submission" date="2014-11" db="EMBL/GenBank/DDBJ databases">
        <title>Genetic blueprint of the zoonotic pathogen Toxocara canis.</title>
        <authorList>
            <person name="Zhu X.-Q."/>
            <person name="Korhonen P.K."/>
            <person name="Cai H."/>
            <person name="Young N.D."/>
            <person name="Nejsum P."/>
            <person name="von Samson-Himmelstjerna G."/>
            <person name="Boag P.R."/>
            <person name="Tan P."/>
            <person name="Li Q."/>
            <person name="Min J."/>
            <person name="Yang Y."/>
            <person name="Wang X."/>
            <person name="Fang X."/>
            <person name="Hall R.S."/>
            <person name="Hofmann A."/>
            <person name="Sternberg P.W."/>
            <person name="Jex A.R."/>
            <person name="Gasser R.B."/>
        </authorList>
    </citation>
    <scope>NUCLEOTIDE SEQUENCE [LARGE SCALE GENOMIC DNA]</scope>
    <source>
        <strain evidence="9">PN_DK_2014</strain>
    </source>
</reference>
<evidence type="ECO:0000259" key="7">
    <source>
        <dbReference type="SMART" id="SM01002"/>
    </source>
</evidence>
<comment type="pathway">
    <text evidence="1">Amino-acid degradation; L-lysine degradation via saccharopine pathway; glutaryl-CoA from L-lysine: step 1/6.</text>
</comment>
<dbReference type="InterPro" id="IPR007886">
    <property type="entry name" value="AlaDH/PNT_N"/>
</dbReference>
<dbReference type="InterPro" id="IPR005097">
    <property type="entry name" value="Sacchrp_dh_NADP-bd"/>
</dbReference>
<evidence type="ECO:0000313" key="9">
    <source>
        <dbReference type="EMBL" id="KHN75471.1"/>
    </source>
</evidence>
<keyword evidence="5" id="KW-0511">Multifunctional enzyme</keyword>
<dbReference type="OMA" id="LATNCEH"/>
<dbReference type="PANTHER" id="PTHR11133:SF22">
    <property type="entry name" value="ALPHA-AMINOADIPIC SEMIALDEHYDE SYNTHASE, MITOCHONDRIAL"/>
    <property type="match status" value="1"/>
</dbReference>
<dbReference type="GO" id="GO:0005737">
    <property type="term" value="C:cytoplasm"/>
    <property type="evidence" value="ECO:0007669"/>
    <property type="project" value="TreeGrafter"/>
</dbReference>
<dbReference type="EMBL" id="JPKZ01002700">
    <property type="protein sequence ID" value="KHN75471.1"/>
    <property type="molecule type" value="Genomic_DNA"/>
</dbReference>
<comment type="similarity">
    <text evidence="6">In the C-terminal section; belongs to the saccharopine dehydrogenase family.</text>
</comment>
<accession>A0A0B2UWK8</accession>
<feature type="domain" description="Alanine dehydrogenase/pyridine nucleotide transhydrogenase N-terminal" evidence="8">
    <location>
        <begin position="32"/>
        <end position="162"/>
    </location>
</feature>
<dbReference type="GO" id="GO:0033512">
    <property type="term" value="P:L-lysine catabolic process to acetyl-CoA via saccharopine"/>
    <property type="evidence" value="ECO:0007669"/>
    <property type="project" value="UniProtKB-UniPathway"/>
</dbReference>
<keyword evidence="4" id="KW-0560">Oxidoreductase</keyword>
<comment type="pathway">
    <text evidence="2">Amino-acid degradation; L-lysine degradation via saccharopine pathway; glutaryl-CoA from L-lysine: step 2/6.</text>
</comment>
<dbReference type="InterPro" id="IPR051168">
    <property type="entry name" value="AASS"/>
</dbReference>
<dbReference type="GO" id="GO:0019878">
    <property type="term" value="P:lysine biosynthetic process via aminoadipic acid"/>
    <property type="evidence" value="ECO:0007669"/>
    <property type="project" value="TreeGrafter"/>
</dbReference>
<dbReference type="AlphaFoldDB" id="A0A0B2UWK8"/>
<dbReference type="SUPFAM" id="SSF52283">
    <property type="entry name" value="Formate/glycerate dehydrogenase catalytic domain-like"/>
    <property type="match status" value="1"/>
</dbReference>
<dbReference type="OrthoDB" id="10059875at2759"/>
<evidence type="ECO:0000313" key="10">
    <source>
        <dbReference type="Proteomes" id="UP000031036"/>
    </source>
</evidence>
<dbReference type="FunFam" id="3.40.50.720:FF:000087">
    <property type="entry name" value="alpha-aminoadipic semialdehyde synthase, mitochondrial"/>
    <property type="match status" value="1"/>
</dbReference>
<organism evidence="9 10">
    <name type="scientific">Toxocara canis</name>
    <name type="common">Canine roundworm</name>
    <dbReference type="NCBI Taxonomy" id="6265"/>
    <lineage>
        <taxon>Eukaryota</taxon>
        <taxon>Metazoa</taxon>
        <taxon>Ecdysozoa</taxon>
        <taxon>Nematoda</taxon>
        <taxon>Chromadorea</taxon>
        <taxon>Rhabditida</taxon>
        <taxon>Spirurina</taxon>
        <taxon>Ascaridomorpha</taxon>
        <taxon>Ascaridoidea</taxon>
        <taxon>Toxocaridae</taxon>
        <taxon>Toxocara</taxon>
    </lineage>
</organism>
<dbReference type="InterPro" id="IPR036291">
    <property type="entry name" value="NAD(P)-bd_dom_sf"/>
</dbReference>
<dbReference type="PANTHER" id="PTHR11133">
    <property type="entry name" value="SACCHAROPINE DEHYDROGENASE"/>
    <property type="match status" value="1"/>
</dbReference>
<dbReference type="GO" id="GO:0004753">
    <property type="term" value="F:saccharopine dehydrogenase activity"/>
    <property type="evidence" value="ECO:0007669"/>
    <property type="project" value="TreeGrafter"/>
</dbReference>
<dbReference type="Pfam" id="PF03435">
    <property type="entry name" value="Sacchrp_dh_NADP"/>
    <property type="match status" value="1"/>
</dbReference>
<name>A0A0B2UWK8_TOXCA</name>
<dbReference type="STRING" id="6265.A0A0B2UWK8"/>
<comment type="caution">
    <text evidence="9">The sequence shown here is derived from an EMBL/GenBank/DDBJ whole genome shotgun (WGS) entry which is preliminary data.</text>
</comment>
<dbReference type="Proteomes" id="UP000031036">
    <property type="component" value="Unassembled WGS sequence"/>
</dbReference>
<sequence>MLSRTICKTFQLITCKRLYVSQYVGKGTPCLGIRRETINAWERRAPLAPQHVKRLTKKGVKVLIQPSNRRVFPIQEYASAGATVQEDLSEAQLIISVKQVPIEQLIADKTYAFFSHTIKAQPDNMEMLDTILHRRIRLIDYEKIVDAQGRRLVMFGRWAGYAGFIDILHGLGLRLLALGHHTPFLHIGLAHNYRDSHMAINALRDAGYEIALNNMPRSLGPLVFVFTGTGNVSQGAQQLFEHLPHEYVDVSTLPMVSQKGRGPFDPNEFKEHPERFLSRFATEPQLSVRDDLSDWSERDDLSDWSVIINGVYWDADAARLITIPDAKHLLTPKARSPEVPGCPTLPHRLIALCDISADPGGSIEFMRECTTIDKPFTIYDADFHQCSDREHDLCISLLPYALHPLVAKLCIKSHVNMTTSSYIAPELQSLDQQAKEANVTVMNEAGLDPGIDHMLAMQCFDQISDHGGKVGDQ</sequence>
<dbReference type="SMART" id="SM01002">
    <property type="entry name" value="AlaDh_PNT_C"/>
    <property type="match status" value="1"/>
</dbReference>